<dbReference type="RefSeq" id="WP_216876960.1">
    <property type="nucleotide sequence ID" value="NZ_JAERQM010000004.1"/>
</dbReference>
<proteinExistence type="predicted"/>
<keyword evidence="2" id="KW-0732">Signal</keyword>
<evidence type="ECO:0000256" key="1">
    <source>
        <dbReference type="SAM" id="MobiDB-lite"/>
    </source>
</evidence>
<dbReference type="EMBL" id="JAERQM010000004">
    <property type="protein sequence ID" value="MBU8545157.1"/>
    <property type="molecule type" value="Genomic_DNA"/>
</dbReference>
<feature type="compositionally biased region" description="Basic and acidic residues" evidence="1">
    <location>
        <begin position="62"/>
        <end position="76"/>
    </location>
</feature>
<feature type="chain" id="PRO_5045482260" evidence="2">
    <location>
        <begin position="19"/>
        <end position="90"/>
    </location>
</feature>
<feature type="signal peptide" evidence="2">
    <location>
        <begin position="1"/>
        <end position="18"/>
    </location>
</feature>
<comment type="caution">
    <text evidence="3">The sequence shown here is derived from an EMBL/GenBank/DDBJ whole genome shotgun (WGS) entry which is preliminary data.</text>
</comment>
<dbReference type="Proteomes" id="UP000689967">
    <property type="component" value="Unassembled WGS sequence"/>
</dbReference>
<keyword evidence="4" id="KW-1185">Reference proteome</keyword>
<organism evidence="3 4">
    <name type="scientific">Falsiroseomonas oleicola</name>
    <dbReference type="NCBI Taxonomy" id="2801474"/>
    <lineage>
        <taxon>Bacteria</taxon>
        <taxon>Pseudomonadati</taxon>
        <taxon>Pseudomonadota</taxon>
        <taxon>Alphaproteobacteria</taxon>
        <taxon>Acetobacterales</taxon>
        <taxon>Roseomonadaceae</taxon>
        <taxon>Falsiroseomonas</taxon>
    </lineage>
</organism>
<sequence>MAIWTMTLALGLPTLALAQGSAASGPNAGALHGQNWDMRQDLHTPTQPGAPPQTRTQRLRQQAREAEARRRAEQRARQQQQRARQTQAPR</sequence>
<feature type="compositionally biased region" description="Low complexity" evidence="1">
    <location>
        <begin position="77"/>
        <end position="90"/>
    </location>
</feature>
<feature type="region of interest" description="Disordered" evidence="1">
    <location>
        <begin position="20"/>
        <end position="90"/>
    </location>
</feature>
<reference evidence="3 4" key="1">
    <citation type="submission" date="2021-01" db="EMBL/GenBank/DDBJ databases">
        <title>Roseomonas sp. nov, a bacterium isolated from an oil production mixture in Yumen Oilfield.</title>
        <authorList>
            <person name="Wu D."/>
        </authorList>
    </citation>
    <scope>NUCLEOTIDE SEQUENCE [LARGE SCALE GENOMIC DNA]</scope>
    <source>
        <strain evidence="3 4">ROY-5-3</strain>
    </source>
</reference>
<evidence type="ECO:0000256" key="2">
    <source>
        <dbReference type="SAM" id="SignalP"/>
    </source>
</evidence>
<evidence type="ECO:0000313" key="3">
    <source>
        <dbReference type="EMBL" id="MBU8545157.1"/>
    </source>
</evidence>
<gene>
    <name evidence="3" type="ORF">JJQ90_15660</name>
</gene>
<accession>A0ABS6HBH2</accession>
<protein>
    <submittedName>
        <fullName evidence="3">Uncharacterized protein</fullName>
    </submittedName>
</protein>
<name>A0ABS6HBH2_9PROT</name>
<evidence type="ECO:0000313" key="4">
    <source>
        <dbReference type="Proteomes" id="UP000689967"/>
    </source>
</evidence>